<reference evidence="1" key="1">
    <citation type="submission" date="2024-03" db="EMBL/GenBank/DDBJ databases">
        <title>WGS assembly of Saponaria officinalis var. Norfolk2.</title>
        <authorList>
            <person name="Jenkins J."/>
            <person name="Shu S."/>
            <person name="Grimwood J."/>
            <person name="Barry K."/>
            <person name="Goodstein D."/>
            <person name="Schmutz J."/>
            <person name="Leebens-Mack J."/>
            <person name="Osbourn A."/>
        </authorList>
    </citation>
    <scope>NUCLEOTIDE SEQUENCE [LARGE SCALE GENOMIC DNA]</scope>
    <source>
        <strain evidence="1">JIC</strain>
    </source>
</reference>
<dbReference type="PANTHER" id="PTHR47165">
    <property type="entry name" value="OS03G0429900 PROTEIN"/>
    <property type="match status" value="1"/>
</dbReference>
<dbReference type="PANTHER" id="PTHR47165:SF4">
    <property type="entry name" value="OS03G0429900 PROTEIN"/>
    <property type="match status" value="1"/>
</dbReference>
<keyword evidence="2" id="KW-1185">Reference proteome</keyword>
<name>A0AAW1HJM6_SAPOF</name>
<dbReference type="InterPro" id="IPR012340">
    <property type="entry name" value="NA-bd_OB-fold"/>
</dbReference>
<sequence>MKPEKKLVKDLNDKTGPHSIRVKVINKTNTQNSPTNKSLNYQRITFQDEEIRPMPEKYRINPDDHPYQLSFGGNTIIKPVEGSKPPLGPEYIPIASIPRTITADDRYDNLLKYGCIVMLLEFLSMLNRLRQIPRPTGEAVDVHEMVVVDPSTEQPLIITAWTELATKEGDQLKEVFESFSVTGFTCLKPFYHKGFSLSTTSSIFVKFNPEGEKAEMLRACYYKLLLHTQASGTLQEERHWLHVLTPEFDRKHVRFYLGCSHCGTGSNKDISVVYNCDTCKRHGVTSVPRMNVTFEAVDETGSYTFTTFTVDAEKLLEIKVDALYAKNPKKFTPINTHFTSHN</sequence>
<protein>
    <submittedName>
        <fullName evidence="1">Uncharacterized protein</fullName>
    </submittedName>
</protein>
<dbReference type="EMBL" id="JBDFQZ010000011">
    <property type="protein sequence ID" value="KAK9676501.1"/>
    <property type="molecule type" value="Genomic_DNA"/>
</dbReference>
<dbReference type="Proteomes" id="UP001443914">
    <property type="component" value="Unassembled WGS sequence"/>
</dbReference>
<dbReference type="AlphaFoldDB" id="A0AAW1HJM6"/>
<gene>
    <name evidence="1" type="ORF">RND81_11G081400</name>
</gene>
<evidence type="ECO:0000313" key="1">
    <source>
        <dbReference type="EMBL" id="KAK9676501.1"/>
    </source>
</evidence>
<dbReference type="SUPFAM" id="SSF50249">
    <property type="entry name" value="Nucleic acid-binding proteins"/>
    <property type="match status" value="1"/>
</dbReference>
<comment type="caution">
    <text evidence="1">The sequence shown here is derived from an EMBL/GenBank/DDBJ whole genome shotgun (WGS) entry which is preliminary data.</text>
</comment>
<dbReference type="Gene3D" id="2.40.50.140">
    <property type="entry name" value="Nucleic acid-binding proteins"/>
    <property type="match status" value="2"/>
</dbReference>
<organism evidence="1 2">
    <name type="scientific">Saponaria officinalis</name>
    <name type="common">Common soapwort</name>
    <name type="synonym">Lychnis saponaria</name>
    <dbReference type="NCBI Taxonomy" id="3572"/>
    <lineage>
        <taxon>Eukaryota</taxon>
        <taxon>Viridiplantae</taxon>
        <taxon>Streptophyta</taxon>
        <taxon>Embryophyta</taxon>
        <taxon>Tracheophyta</taxon>
        <taxon>Spermatophyta</taxon>
        <taxon>Magnoliopsida</taxon>
        <taxon>eudicotyledons</taxon>
        <taxon>Gunneridae</taxon>
        <taxon>Pentapetalae</taxon>
        <taxon>Caryophyllales</taxon>
        <taxon>Caryophyllaceae</taxon>
        <taxon>Caryophylleae</taxon>
        <taxon>Saponaria</taxon>
    </lineage>
</organism>
<proteinExistence type="predicted"/>
<accession>A0AAW1HJM6</accession>
<evidence type="ECO:0000313" key="2">
    <source>
        <dbReference type="Proteomes" id="UP001443914"/>
    </source>
</evidence>